<protein>
    <submittedName>
        <fullName evidence="1">Uncharacterized protein</fullName>
    </submittedName>
</protein>
<name>A0A0E9R3Q9_ANGAN</name>
<dbReference type="EMBL" id="GBXM01084843">
    <property type="protein sequence ID" value="JAH23734.1"/>
    <property type="molecule type" value="Transcribed_RNA"/>
</dbReference>
<reference evidence="1" key="1">
    <citation type="submission" date="2014-11" db="EMBL/GenBank/DDBJ databases">
        <authorList>
            <person name="Amaro Gonzalez C."/>
        </authorList>
    </citation>
    <scope>NUCLEOTIDE SEQUENCE</scope>
</reference>
<evidence type="ECO:0000313" key="1">
    <source>
        <dbReference type="EMBL" id="JAH23734.1"/>
    </source>
</evidence>
<proteinExistence type="predicted"/>
<organism evidence="1">
    <name type="scientific">Anguilla anguilla</name>
    <name type="common">European freshwater eel</name>
    <name type="synonym">Muraena anguilla</name>
    <dbReference type="NCBI Taxonomy" id="7936"/>
    <lineage>
        <taxon>Eukaryota</taxon>
        <taxon>Metazoa</taxon>
        <taxon>Chordata</taxon>
        <taxon>Craniata</taxon>
        <taxon>Vertebrata</taxon>
        <taxon>Euteleostomi</taxon>
        <taxon>Actinopterygii</taxon>
        <taxon>Neopterygii</taxon>
        <taxon>Teleostei</taxon>
        <taxon>Anguilliformes</taxon>
        <taxon>Anguillidae</taxon>
        <taxon>Anguilla</taxon>
    </lineage>
</organism>
<dbReference type="AlphaFoldDB" id="A0A0E9R3Q9"/>
<reference evidence="1" key="2">
    <citation type="journal article" date="2015" name="Fish Shellfish Immunol.">
        <title>Early steps in the European eel (Anguilla anguilla)-Vibrio vulnificus interaction in the gills: Role of the RtxA13 toxin.</title>
        <authorList>
            <person name="Callol A."/>
            <person name="Pajuelo D."/>
            <person name="Ebbesson L."/>
            <person name="Teles M."/>
            <person name="MacKenzie S."/>
            <person name="Amaro C."/>
        </authorList>
    </citation>
    <scope>NUCLEOTIDE SEQUENCE</scope>
</reference>
<sequence length="55" mass="6398">MDPQTGNHFIQNKPQTAVPFLHFEKMNLLFKCSVVNFIWSLNPSALPECRYMRGT</sequence>
<accession>A0A0E9R3Q9</accession>